<protein>
    <submittedName>
        <fullName evidence="2">ABC transporter permease</fullName>
    </submittedName>
</protein>
<feature type="transmembrane region" description="Helical" evidence="1">
    <location>
        <begin position="96"/>
        <end position="117"/>
    </location>
</feature>
<proteinExistence type="predicted"/>
<dbReference type="Proteomes" id="UP000753908">
    <property type="component" value="Unassembled WGS sequence"/>
</dbReference>
<sequence length="567" mass="62374">MVVNFVNQVGEWNPQWFRELKGRLKPRNILIAVAMSLLGQLLLLMVFSAQLPVANGKNVVQNRFCTNVAREYAAPTCVADGLGGFVINWSLWWTDVFASLSITAIFALLVVGTYMLISDLSKEEQRGTLNFLRLAPQSSRSILTGKLLGVPILLYLVSGLALPLHFVAGLLGQIPLTQVLSFYGVLAASCLLFYSAALLFGLVGTWLGGFQAWLGSGVLLLFVFGMARVGGNVVIHNPLDWLNLFNPTILVPYLIDSYSLDAANSSPTGGFRELQMFHLPIGASFWSLAACMVLNYGLWTFWVWQALKRCFHNPSATLLGKQQSYWLTACFEVVLLGFALNPQISEWRPLSKGLFDNYQMVLVFNLLLFLGLIAALSPHRQAMQDWVRYRHQKRSSRKGGIVADLVWGEKSPAIFSVMLNLLIASVSLLAWMALWPINEYKTLAIWGLLVTVTLISVYAALAQVMLFMKTPKRAPLAATSVASLIVLPPIVFSLLAMTPTTNPGMWMFSAVPWIGLETVSGISVFLAVIGQSLMLGLLSLQLTRQLQKAGESTTKALLSGRSPLALK</sequence>
<accession>A0A951PJD0</accession>
<feature type="transmembrane region" description="Helical" evidence="1">
    <location>
        <begin position="147"/>
        <end position="168"/>
    </location>
</feature>
<dbReference type="EMBL" id="JAHHIF010000011">
    <property type="protein sequence ID" value="MBW4544788.1"/>
    <property type="molecule type" value="Genomic_DNA"/>
</dbReference>
<feature type="transmembrane region" description="Helical" evidence="1">
    <location>
        <begin position="180"/>
        <end position="200"/>
    </location>
</feature>
<feature type="transmembrane region" description="Helical" evidence="1">
    <location>
        <begin position="417"/>
        <end position="437"/>
    </location>
</feature>
<feature type="transmembrane region" description="Helical" evidence="1">
    <location>
        <begin position="357"/>
        <end position="376"/>
    </location>
</feature>
<feature type="transmembrane region" description="Helical" evidence="1">
    <location>
        <begin position="212"/>
        <end position="235"/>
    </location>
</feature>
<gene>
    <name evidence="2" type="ORF">KME25_10155</name>
</gene>
<feature type="transmembrane region" description="Helical" evidence="1">
    <location>
        <begin position="325"/>
        <end position="345"/>
    </location>
</feature>
<keyword evidence="1" id="KW-1133">Transmembrane helix</keyword>
<evidence type="ECO:0000313" key="3">
    <source>
        <dbReference type="Proteomes" id="UP000753908"/>
    </source>
</evidence>
<reference evidence="2" key="2">
    <citation type="journal article" date="2022" name="Microbiol. Resour. Announc.">
        <title>Metagenome Sequencing to Explore Phylogenomics of Terrestrial Cyanobacteria.</title>
        <authorList>
            <person name="Ward R.D."/>
            <person name="Stajich J.E."/>
            <person name="Johansen J.R."/>
            <person name="Huntemann M."/>
            <person name="Clum A."/>
            <person name="Foster B."/>
            <person name="Foster B."/>
            <person name="Roux S."/>
            <person name="Palaniappan K."/>
            <person name="Varghese N."/>
            <person name="Mukherjee S."/>
            <person name="Reddy T.B.K."/>
            <person name="Daum C."/>
            <person name="Copeland A."/>
            <person name="Chen I.A."/>
            <person name="Ivanova N.N."/>
            <person name="Kyrpides N.C."/>
            <person name="Shapiro N."/>
            <person name="Eloe-Fadrosh E.A."/>
            <person name="Pietrasiak N."/>
        </authorList>
    </citation>
    <scope>NUCLEOTIDE SEQUENCE</scope>
    <source>
        <strain evidence="2">CPER-KK1</strain>
    </source>
</reference>
<dbReference type="AlphaFoldDB" id="A0A951PJD0"/>
<organism evidence="2 3">
    <name type="scientific">Symplocastrum torsivum CPER-KK1</name>
    <dbReference type="NCBI Taxonomy" id="450513"/>
    <lineage>
        <taxon>Bacteria</taxon>
        <taxon>Bacillati</taxon>
        <taxon>Cyanobacteriota</taxon>
        <taxon>Cyanophyceae</taxon>
        <taxon>Oscillatoriophycideae</taxon>
        <taxon>Oscillatoriales</taxon>
        <taxon>Microcoleaceae</taxon>
        <taxon>Symplocastrum</taxon>
    </lineage>
</organism>
<comment type="caution">
    <text evidence="2">The sequence shown here is derived from an EMBL/GenBank/DDBJ whole genome shotgun (WGS) entry which is preliminary data.</text>
</comment>
<name>A0A951PJD0_9CYAN</name>
<reference evidence="2" key="1">
    <citation type="submission" date="2021-05" db="EMBL/GenBank/DDBJ databases">
        <authorList>
            <person name="Pietrasiak N."/>
            <person name="Ward R."/>
            <person name="Stajich J.E."/>
            <person name="Kurbessoian T."/>
        </authorList>
    </citation>
    <scope>NUCLEOTIDE SEQUENCE</scope>
    <source>
        <strain evidence="2">CPER-KK1</strain>
    </source>
</reference>
<feature type="transmembrane region" description="Helical" evidence="1">
    <location>
        <begin position="443"/>
        <end position="464"/>
    </location>
</feature>
<feature type="transmembrane region" description="Helical" evidence="1">
    <location>
        <begin position="28"/>
        <end position="49"/>
    </location>
</feature>
<feature type="transmembrane region" description="Helical" evidence="1">
    <location>
        <begin position="283"/>
        <end position="304"/>
    </location>
</feature>
<evidence type="ECO:0000256" key="1">
    <source>
        <dbReference type="SAM" id="Phobius"/>
    </source>
</evidence>
<feature type="transmembrane region" description="Helical" evidence="1">
    <location>
        <begin position="476"/>
        <end position="498"/>
    </location>
</feature>
<feature type="transmembrane region" description="Helical" evidence="1">
    <location>
        <begin position="518"/>
        <end position="538"/>
    </location>
</feature>
<keyword evidence="1" id="KW-0472">Membrane</keyword>
<keyword evidence="1" id="KW-0812">Transmembrane</keyword>
<evidence type="ECO:0000313" key="2">
    <source>
        <dbReference type="EMBL" id="MBW4544788.1"/>
    </source>
</evidence>